<dbReference type="InterPro" id="IPR029479">
    <property type="entry name" value="Nitroreductase"/>
</dbReference>
<dbReference type="InterPro" id="IPR000415">
    <property type="entry name" value="Nitroreductase-like"/>
</dbReference>
<reference evidence="7" key="1">
    <citation type="submission" date="2020-10" db="EMBL/GenBank/DDBJ databases">
        <authorList>
            <person name="Gilroy R."/>
        </authorList>
    </citation>
    <scope>NUCLEOTIDE SEQUENCE</scope>
    <source>
        <strain evidence="7">17073</strain>
    </source>
</reference>
<feature type="domain" description="Nitroreductase" evidence="6">
    <location>
        <begin position="10"/>
        <end position="60"/>
    </location>
</feature>
<evidence type="ECO:0000256" key="4">
    <source>
        <dbReference type="ARBA" id="ARBA00022643"/>
    </source>
</evidence>
<dbReference type="PANTHER" id="PTHR43673">
    <property type="entry name" value="NAD(P)H NITROREDUCTASE YDGI-RELATED"/>
    <property type="match status" value="1"/>
</dbReference>
<keyword evidence="4" id="KW-0288">FMN</keyword>
<evidence type="ECO:0000256" key="2">
    <source>
        <dbReference type="ARBA" id="ARBA00007118"/>
    </source>
</evidence>
<dbReference type="CDD" id="cd02151">
    <property type="entry name" value="nitroreductase"/>
    <property type="match status" value="1"/>
</dbReference>
<dbReference type="AlphaFoldDB" id="A0A9D1INA6"/>
<dbReference type="Gene3D" id="3.40.109.10">
    <property type="entry name" value="NADH Oxidase"/>
    <property type="match status" value="1"/>
</dbReference>
<keyword evidence="3" id="KW-0285">Flavoprotein</keyword>
<dbReference type="GO" id="GO:0016491">
    <property type="term" value="F:oxidoreductase activity"/>
    <property type="evidence" value="ECO:0007669"/>
    <property type="project" value="UniProtKB-KW"/>
</dbReference>
<accession>A0A9D1INA6</accession>
<proteinExistence type="inferred from homology"/>
<comment type="similarity">
    <text evidence="2">Belongs to the nitroreductase family.</text>
</comment>
<feature type="domain" description="Nitroreductase" evidence="6">
    <location>
        <begin position="85"/>
        <end position="152"/>
    </location>
</feature>
<dbReference type="Proteomes" id="UP000824076">
    <property type="component" value="Unassembled WGS sequence"/>
</dbReference>
<name>A0A9D1INA6_9BACT</name>
<keyword evidence="5" id="KW-0560">Oxidoreductase</keyword>
<evidence type="ECO:0000256" key="1">
    <source>
        <dbReference type="ARBA" id="ARBA00001917"/>
    </source>
</evidence>
<evidence type="ECO:0000256" key="5">
    <source>
        <dbReference type="ARBA" id="ARBA00023002"/>
    </source>
</evidence>
<sequence length="181" mass="20376">MKTFHDLLFHRRSIRKYTEQLLSPDDVKLIMEAGLVAPSSKGKMPWQFVVVDDKQKLAALSQCKDFGAKPITGCALAIVVVVDPYESDVWIEDASIAAFAMQLQAQDLGLGSCWIQIRDRFDNQAIPAEDNVKNLLDIPENMRVVCILSIGHVGEERKALEESKCRWEKVHVGSWRHAGDE</sequence>
<comment type="caution">
    <text evidence="7">The sequence shown here is derived from an EMBL/GenBank/DDBJ whole genome shotgun (WGS) entry which is preliminary data.</text>
</comment>
<dbReference type="SUPFAM" id="SSF55469">
    <property type="entry name" value="FMN-dependent nitroreductase-like"/>
    <property type="match status" value="1"/>
</dbReference>
<evidence type="ECO:0000259" key="6">
    <source>
        <dbReference type="Pfam" id="PF00881"/>
    </source>
</evidence>
<comment type="cofactor">
    <cofactor evidence="1">
        <name>FMN</name>
        <dbReference type="ChEBI" id="CHEBI:58210"/>
    </cofactor>
</comment>
<evidence type="ECO:0000313" key="7">
    <source>
        <dbReference type="EMBL" id="HIU39217.1"/>
    </source>
</evidence>
<evidence type="ECO:0000256" key="3">
    <source>
        <dbReference type="ARBA" id="ARBA00022630"/>
    </source>
</evidence>
<gene>
    <name evidence="7" type="ORF">IAD18_06090</name>
</gene>
<evidence type="ECO:0000313" key="8">
    <source>
        <dbReference type="Proteomes" id="UP000824076"/>
    </source>
</evidence>
<dbReference type="Pfam" id="PF00881">
    <property type="entry name" value="Nitroreductase"/>
    <property type="match status" value="2"/>
</dbReference>
<reference evidence="7" key="2">
    <citation type="journal article" date="2021" name="PeerJ">
        <title>Extensive microbial diversity within the chicken gut microbiome revealed by metagenomics and culture.</title>
        <authorList>
            <person name="Gilroy R."/>
            <person name="Ravi A."/>
            <person name="Getino M."/>
            <person name="Pursley I."/>
            <person name="Horton D.L."/>
            <person name="Alikhan N.F."/>
            <person name="Baker D."/>
            <person name="Gharbi K."/>
            <person name="Hall N."/>
            <person name="Watson M."/>
            <person name="Adriaenssens E.M."/>
            <person name="Foster-Nyarko E."/>
            <person name="Jarju S."/>
            <person name="Secka A."/>
            <person name="Antonio M."/>
            <person name="Oren A."/>
            <person name="Chaudhuri R.R."/>
            <person name="La Ragione R."/>
            <person name="Hildebrand F."/>
            <person name="Pallen M.J."/>
        </authorList>
    </citation>
    <scope>NUCLEOTIDE SEQUENCE</scope>
    <source>
        <strain evidence="7">17073</strain>
    </source>
</reference>
<organism evidence="7 8">
    <name type="scientific">Candidatus Limisoma intestinavium</name>
    <dbReference type="NCBI Taxonomy" id="2840856"/>
    <lineage>
        <taxon>Bacteria</taxon>
        <taxon>Pseudomonadati</taxon>
        <taxon>Bacteroidota</taxon>
        <taxon>Bacteroidia</taxon>
        <taxon>Bacteroidales</taxon>
        <taxon>Candidatus Limisoma</taxon>
    </lineage>
</organism>
<dbReference type="EMBL" id="DVMS01000172">
    <property type="protein sequence ID" value="HIU39217.1"/>
    <property type="molecule type" value="Genomic_DNA"/>
</dbReference>
<protein>
    <submittedName>
        <fullName evidence="7">Nitroreductase family protein</fullName>
    </submittedName>
</protein>
<dbReference type="PANTHER" id="PTHR43673:SF2">
    <property type="entry name" value="NITROREDUCTASE"/>
    <property type="match status" value="1"/>
</dbReference>